<keyword evidence="1" id="KW-1133">Transmembrane helix</keyword>
<name>A0A939S7P6_9MICO</name>
<protein>
    <submittedName>
        <fullName evidence="2">Uncharacterized protein</fullName>
    </submittedName>
</protein>
<proteinExistence type="predicted"/>
<keyword evidence="3" id="KW-1185">Reference proteome</keyword>
<dbReference type="RefSeq" id="WP_208096576.1">
    <property type="nucleotide sequence ID" value="NZ_JAGDYM010000005.1"/>
</dbReference>
<reference evidence="2" key="1">
    <citation type="submission" date="2021-03" db="EMBL/GenBank/DDBJ databases">
        <title>Leucobacter chromiisoli sp. nov., isolated from chromium-containing soil of chemical plant.</title>
        <authorList>
            <person name="Xu Z."/>
        </authorList>
    </citation>
    <scope>NUCLEOTIDE SEQUENCE</scope>
    <source>
        <strain evidence="2">S27</strain>
    </source>
</reference>
<gene>
    <name evidence="2" type="ORF">J4H92_04520</name>
</gene>
<accession>A0A939S7P6</accession>
<dbReference type="AlphaFoldDB" id="A0A939S7P6"/>
<evidence type="ECO:0000256" key="1">
    <source>
        <dbReference type="SAM" id="Phobius"/>
    </source>
</evidence>
<keyword evidence="1" id="KW-0812">Transmembrane</keyword>
<feature type="transmembrane region" description="Helical" evidence="1">
    <location>
        <begin position="7"/>
        <end position="32"/>
    </location>
</feature>
<dbReference type="Proteomes" id="UP000664382">
    <property type="component" value="Unassembled WGS sequence"/>
</dbReference>
<organism evidence="2 3">
    <name type="scientific">Leucobacter weissii</name>
    <dbReference type="NCBI Taxonomy" id="1983706"/>
    <lineage>
        <taxon>Bacteria</taxon>
        <taxon>Bacillati</taxon>
        <taxon>Actinomycetota</taxon>
        <taxon>Actinomycetes</taxon>
        <taxon>Micrococcales</taxon>
        <taxon>Microbacteriaceae</taxon>
        <taxon>Leucobacter</taxon>
    </lineage>
</organism>
<evidence type="ECO:0000313" key="3">
    <source>
        <dbReference type="Proteomes" id="UP000664382"/>
    </source>
</evidence>
<keyword evidence="1" id="KW-0472">Membrane</keyword>
<comment type="caution">
    <text evidence="2">The sequence shown here is derived from an EMBL/GenBank/DDBJ whole genome shotgun (WGS) entry which is preliminary data.</text>
</comment>
<sequence>MRRTGRIALIVVAVLGLALSIGVIAVLALPAFRSVGETGIADGSRAFGIADDDGRVFAEAVPEAGWSVQPDPQGGGLLLRSPDRLLEVRLGPAGPESVAEPPEAPGHGEMLREILEGGVELRHRTVGSELRGVLEASTPVLVRATALRGAELDRYRPALAELLVSVAAEHAAEDAAPEER</sequence>
<dbReference type="EMBL" id="JAGDYM010000005">
    <property type="protein sequence ID" value="MBO1901211.1"/>
    <property type="molecule type" value="Genomic_DNA"/>
</dbReference>
<evidence type="ECO:0000313" key="2">
    <source>
        <dbReference type="EMBL" id="MBO1901211.1"/>
    </source>
</evidence>